<proteinExistence type="predicted"/>
<organism evidence="1 2">
    <name type="scientific">Dallia pectoralis</name>
    <name type="common">Alaska blackfish</name>
    <dbReference type="NCBI Taxonomy" id="75939"/>
    <lineage>
        <taxon>Eukaryota</taxon>
        <taxon>Metazoa</taxon>
        <taxon>Chordata</taxon>
        <taxon>Craniata</taxon>
        <taxon>Vertebrata</taxon>
        <taxon>Euteleostomi</taxon>
        <taxon>Actinopterygii</taxon>
        <taxon>Neopterygii</taxon>
        <taxon>Teleostei</taxon>
        <taxon>Protacanthopterygii</taxon>
        <taxon>Esociformes</taxon>
        <taxon>Umbridae</taxon>
        <taxon>Dallia</taxon>
    </lineage>
</organism>
<accession>A0ACC2F0S8</accession>
<reference evidence="1" key="1">
    <citation type="submission" date="2021-05" db="EMBL/GenBank/DDBJ databases">
        <authorList>
            <person name="Pan Q."/>
            <person name="Jouanno E."/>
            <person name="Zahm M."/>
            <person name="Klopp C."/>
            <person name="Cabau C."/>
            <person name="Louis A."/>
            <person name="Berthelot C."/>
            <person name="Parey E."/>
            <person name="Roest Crollius H."/>
            <person name="Montfort J."/>
            <person name="Robinson-Rechavi M."/>
            <person name="Bouchez O."/>
            <person name="Lampietro C."/>
            <person name="Lopez Roques C."/>
            <person name="Donnadieu C."/>
            <person name="Postlethwait J."/>
            <person name="Bobe J."/>
            <person name="Dillon D."/>
            <person name="Chandos A."/>
            <person name="von Hippel F."/>
            <person name="Guiguen Y."/>
        </authorList>
    </citation>
    <scope>NUCLEOTIDE SEQUENCE</scope>
    <source>
        <strain evidence="1">YG-Jan2019</strain>
    </source>
</reference>
<evidence type="ECO:0000313" key="2">
    <source>
        <dbReference type="Proteomes" id="UP001157502"/>
    </source>
</evidence>
<comment type="caution">
    <text evidence="1">The sequence shown here is derived from an EMBL/GenBank/DDBJ whole genome shotgun (WGS) entry which is preliminary data.</text>
</comment>
<dbReference type="EMBL" id="CM055764">
    <property type="protein sequence ID" value="KAJ7984970.1"/>
    <property type="molecule type" value="Genomic_DNA"/>
</dbReference>
<gene>
    <name evidence="1" type="ORF">DPEC_G00360270</name>
</gene>
<name>A0ACC2F0S8_DALPE</name>
<keyword evidence="2" id="KW-1185">Reference proteome</keyword>
<protein>
    <submittedName>
        <fullName evidence="1">Uncharacterized protein</fullName>
    </submittedName>
</protein>
<evidence type="ECO:0000313" key="1">
    <source>
        <dbReference type="EMBL" id="KAJ7984970.1"/>
    </source>
</evidence>
<dbReference type="Proteomes" id="UP001157502">
    <property type="component" value="Chromosome 37"/>
</dbReference>
<sequence>MLGTKYRENGELLAAATPYRKAESWDEVCNSRSGCFEERFSHDSTLKCYTTIHAVSFPATLSTREEDGENAMLQSEQDCDWIPDSGRVAFCLFPLQMYDVLHPGYHPIDRSSATISQ</sequence>